<dbReference type="AlphaFoldDB" id="A0A1H7HSY8"/>
<evidence type="ECO:0000256" key="1">
    <source>
        <dbReference type="SAM" id="Phobius"/>
    </source>
</evidence>
<dbReference type="InterPro" id="IPR037682">
    <property type="entry name" value="TonB_C"/>
</dbReference>
<dbReference type="Gene3D" id="3.30.1150.10">
    <property type="match status" value="1"/>
</dbReference>
<reference evidence="4" key="1">
    <citation type="submission" date="2016-10" db="EMBL/GenBank/DDBJ databases">
        <authorList>
            <person name="Varghese N."/>
            <person name="Submissions S."/>
        </authorList>
    </citation>
    <scope>NUCLEOTIDE SEQUENCE [LARGE SCALE GENOMIC DNA]</scope>
    <source>
        <strain evidence="4">DSM 18733</strain>
    </source>
</reference>
<dbReference type="PROSITE" id="PS52015">
    <property type="entry name" value="TONB_CTD"/>
    <property type="match status" value="1"/>
</dbReference>
<keyword evidence="4" id="KW-1185">Reference proteome</keyword>
<dbReference type="EMBL" id="FOAF01000001">
    <property type="protein sequence ID" value="SEK53401.1"/>
    <property type="molecule type" value="Genomic_DNA"/>
</dbReference>
<sequence>MLNPKLNIVSTVWLDLIFDGRNKSYGAYVLRKNAHGDLTKALFMGVIFFIAMILIPIIAQKYQEEIFSETTVDNTTVLLKDIPLHKKEEPMVLPVKTYVKSHEDKIKMVPPKVVSHLLATEEPPSVKDLVNASPGPENIVGDPSVPISIDLPLGKTDQLETITEGKGAADIFVAVEVAPSFPGGMRAFLNYVADNYQFPPAAKEQGVNGKVILNFIVEKDGTLSNIKVVRDLGFGTGLEAVRILEKSPIWKPGIQNGRPVRVSYSLPINLQIK</sequence>
<evidence type="ECO:0000259" key="2">
    <source>
        <dbReference type="PROSITE" id="PS52015"/>
    </source>
</evidence>
<dbReference type="SUPFAM" id="SSF74653">
    <property type="entry name" value="TolA/TonB C-terminal domain"/>
    <property type="match status" value="1"/>
</dbReference>
<dbReference type="PANTHER" id="PTHR33446:SF2">
    <property type="entry name" value="PROTEIN TONB"/>
    <property type="match status" value="1"/>
</dbReference>
<dbReference type="GO" id="GO:0055085">
    <property type="term" value="P:transmembrane transport"/>
    <property type="evidence" value="ECO:0007669"/>
    <property type="project" value="InterPro"/>
</dbReference>
<keyword evidence="1" id="KW-0812">Transmembrane</keyword>
<feature type="transmembrane region" description="Helical" evidence="1">
    <location>
        <begin position="41"/>
        <end position="59"/>
    </location>
</feature>
<dbReference type="GO" id="GO:0098797">
    <property type="term" value="C:plasma membrane protein complex"/>
    <property type="evidence" value="ECO:0007669"/>
    <property type="project" value="TreeGrafter"/>
</dbReference>
<dbReference type="PANTHER" id="PTHR33446">
    <property type="entry name" value="PROTEIN TONB-RELATED"/>
    <property type="match status" value="1"/>
</dbReference>
<proteinExistence type="predicted"/>
<organism evidence="3 4">
    <name type="scientific">Olivibacter domesticus</name>
    <name type="common">Pseudosphingobacterium domesticum</name>
    <dbReference type="NCBI Taxonomy" id="407022"/>
    <lineage>
        <taxon>Bacteria</taxon>
        <taxon>Pseudomonadati</taxon>
        <taxon>Bacteroidota</taxon>
        <taxon>Sphingobacteriia</taxon>
        <taxon>Sphingobacteriales</taxon>
        <taxon>Sphingobacteriaceae</taxon>
        <taxon>Olivibacter</taxon>
    </lineage>
</organism>
<keyword evidence="1" id="KW-0472">Membrane</keyword>
<dbReference type="STRING" id="407022.SAMN05661044_00473"/>
<name>A0A1H7HSY8_OLID1</name>
<dbReference type="Proteomes" id="UP000199421">
    <property type="component" value="Unassembled WGS sequence"/>
</dbReference>
<protein>
    <submittedName>
        <fullName evidence="3">Protein TonB</fullName>
    </submittedName>
</protein>
<dbReference type="InterPro" id="IPR051045">
    <property type="entry name" value="TonB-dependent_transducer"/>
</dbReference>
<dbReference type="OrthoDB" id="649093at2"/>
<dbReference type="RefSeq" id="WP_093317782.1">
    <property type="nucleotide sequence ID" value="NZ_FOAF01000001.1"/>
</dbReference>
<keyword evidence="1" id="KW-1133">Transmembrane helix</keyword>
<evidence type="ECO:0000313" key="3">
    <source>
        <dbReference type="EMBL" id="SEK53401.1"/>
    </source>
</evidence>
<gene>
    <name evidence="3" type="ORF">SAMN05661044_00473</name>
</gene>
<evidence type="ECO:0000313" key="4">
    <source>
        <dbReference type="Proteomes" id="UP000199421"/>
    </source>
</evidence>
<dbReference type="Pfam" id="PF03544">
    <property type="entry name" value="TonB_C"/>
    <property type="match status" value="1"/>
</dbReference>
<accession>A0A1H7HSY8</accession>
<dbReference type="GO" id="GO:0031992">
    <property type="term" value="F:energy transducer activity"/>
    <property type="evidence" value="ECO:0007669"/>
    <property type="project" value="TreeGrafter"/>
</dbReference>
<feature type="domain" description="TonB C-terminal" evidence="2">
    <location>
        <begin position="183"/>
        <end position="273"/>
    </location>
</feature>